<feature type="domain" description="Ionotropic glutamate receptor C-terminal" evidence="14">
    <location>
        <begin position="235"/>
        <end position="585"/>
    </location>
</feature>
<evidence type="ECO:0000259" key="15">
    <source>
        <dbReference type="SMART" id="SM00918"/>
    </source>
</evidence>
<dbReference type="Gene3D" id="3.40.190.10">
    <property type="entry name" value="Periplasmic binding protein-like II"/>
    <property type="match status" value="2"/>
</dbReference>
<evidence type="ECO:0000256" key="4">
    <source>
        <dbReference type="ARBA" id="ARBA00022692"/>
    </source>
</evidence>
<dbReference type="PROSITE" id="PS01039">
    <property type="entry name" value="SBP_BACTERIAL_3"/>
    <property type="match status" value="1"/>
</dbReference>
<gene>
    <name evidence="16" type="ORF">CAPTEDRAFT_185470</name>
</gene>
<dbReference type="SMART" id="SM00079">
    <property type="entry name" value="PBPe"/>
    <property type="match status" value="1"/>
</dbReference>
<keyword evidence="3" id="KW-1003">Cell membrane</keyword>
<protein>
    <recommendedName>
        <fullName evidence="19">Ionotropic glutamate receptor L-glutamate and glycine-binding domain-containing protein</fullName>
    </recommendedName>
</protein>
<dbReference type="GO" id="GO:0005886">
    <property type="term" value="C:plasma membrane"/>
    <property type="evidence" value="ECO:0007669"/>
    <property type="project" value="UniProtKB-SubCell"/>
</dbReference>
<dbReference type="InterPro" id="IPR019594">
    <property type="entry name" value="Glu/Gly-bd"/>
</dbReference>
<reference evidence="18" key="1">
    <citation type="submission" date="2012-12" db="EMBL/GenBank/DDBJ databases">
        <authorList>
            <person name="Hellsten U."/>
            <person name="Grimwood J."/>
            <person name="Chapman J.A."/>
            <person name="Shapiro H."/>
            <person name="Aerts A."/>
            <person name="Otillar R.P."/>
            <person name="Terry A.Y."/>
            <person name="Boore J.L."/>
            <person name="Simakov O."/>
            <person name="Marletaz F."/>
            <person name="Cho S.-J."/>
            <person name="Edsinger-Gonzales E."/>
            <person name="Havlak P."/>
            <person name="Kuo D.-H."/>
            <person name="Larsson T."/>
            <person name="Lv J."/>
            <person name="Arendt D."/>
            <person name="Savage R."/>
            <person name="Osoegawa K."/>
            <person name="de Jong P."/>
            <person name="Lindberg D.R."/>
            <person name="Seaver E.C."/>
            <person name="Weisblat D.A."/>
            <person name="Putnam N.H."/>
            <person name="Grigoriev I.V."/>
            <person name="Rokhsar D.S."/>
        </authorList>
    </citation>
    <scope>NUCLEOTIDE SEQUENCE</scope>
    <source>
        <strain evidence="18">I ESC-2004</strain>
    </source>
</reference>
<dbReference type="InterPro" id="IPR052192">
    <property type="entry name" value="Insect_Ionotropic_Sensory_Rcpt"/>
</dbReference>
<evidence type="ECO:0000256" key="1">
    <source>
        <dbReference type="ARBA" id="ARBA00004651"/>
    </source>
</evidence>
<keyword evidence="9" id="KW-0675">Receptor</keyword>
<evidence type="ECO:0000256" key="2">
    <source>
        <dbReference type="ARBA" id="ARBA00022448"/>
    </source>
</evidence>
<dbReference type="SUPFAM" id="SSF53850">
    <property type="entry name" value="Periplasmic binding protein-like II"/>
    <property type="match status" value="1"/>
</dbReference>
<evidence type="ECO:0000256" key="10">
    <source>
        <dbReference type="ARBA" id="ARBA00023180"/>
    </source>
</evidence>
<dbReference type="SMART" id="SM00918">
    <property type="entry name" value="Lig_chan-Glu_bd"/>
    <property type="match status" value="1"/>
</dbReference>
<evidence type="ECO:0000256" key="7">
    <source>
        <dbReference type="ARBA" id="ARBA00023065"/>
    </source>
</evidence>
<keyword evidence="7" id="KW-0406">Ion transport</keyword>
<dbReference type="InterPro" id="IPR001320">
    <property type="entry name" value="Iontro_rcpt_C"/>
</dbReference>
<dbReference type="Pfam" id="PF10613">
    <property type="entry name" value="Lig_chan-Glu_bd"/>
    <property type="match status" value="1"/>
</dbReference>
<dbReference type="GO" id="GO:0015276">
    <property type="term" value="F:ligand-gated monoatomic ion channel activity"/>
    <property type="evidence" value="ECO:0007669"/>
    <property type="project" value="InterPro"/>
</dbReference>
<dbReference type="Pfam" id="PF00060">
    <property type="entry name" value="Lig_chan"/>
    <property type="match status" value="1"/>
</dbReference>
<keyword evidence="10" id="KW-0325">Glycoprotein</keyword>
<evidence type="ECO:0000256" key="5">
    <source>
        <dbReference type="ARBA" id="ARBA00022729"/>
    </source>
</evidence>
<keyword evidence="18" id="KW-1185">Reference proteome</keyword>
<dbReference type="EMBL" id="AMQN01004287">
    <property type="status" value="NOT_ANNOTATED_CDS"/>
    <property type="molecule type" value="Genomic_DNA"/>
</dbReference>
<evidence type="ECO:0000256" key="12">
    <source>
        <dbReference type="ARBA" id="ARBA00023303"/>
    </source>
</evidence>
<keyword evidence="6 13" id="KW-1133">Transmembrane helix</keyword>
<evidence type="ECO:0000256" key="8">
    <source>
        <dbReference type="ARBA" id="ARBA00023136"/>
    </source>
</evidence>
<keyword evidence="5" id="KW-0732">Signal</keyword>
<dbReference type="Proteomes" id="UP000014760">
    <property type="component" value="Unassembled WGS sequence"/>
</dbReference>
<evidence type="ECO:0000313" key="18">
    <source>
        <dbReference type="Proteomes" id="UP000014760"/>
    </source>
</evidence>
<evidence type="ECO:0000313" key="16">
    <source>
        <dbReference type="EMBL" id="ELU16508.1"/>
    </source>
</evidence>
<dbReference type="GO" id="GO:0050906">
    <property type="term" value="P:detection of stimulus involved in sensory perception"/>
    <property type="evidence" value="ECO:0007669"/>
    <property type="project" value="UniProtKB-ARBA"/>
</dbReference>
<feature type="domain" description="Ionotropic glutamate receptor L-glutamate and glycine-binding" evidence="15">
    <location>
        <begin position="245"/>
        <end position="305"/>
    </location>
</feature>
<comment type="subcellular location">
    <subcellularLocation>
        <location evidence="1">Cell membrane</location>
        <topology evidence="1">Multi-pass membrane protein</topology>
    </subcellularLocation>
</comment>
<evidence type="ECO:0000256" key="6">
    <source>
        <dbReference type="ARBA" id="ARBA00022989"/>
    </source>
</evidence>
<organism evidence="16">
    <name type="scientific">Capitella teleta</name>
    <name type="common">Polychaete worm</name>
    <dbReference type="NCBI Taxonomy" id="283909"/>
    <lineage>
        <taxon>Eukaryota</taxon>
        <taxon>Metazoa</taxon>
        <taxon>Spiralia</taxon>
        <taxon>Lophotrochozoa</taxon>
        <taxon>Annelida</taxon>
        <taxon>Polychaeta</taxon>
        <taxon>Sedentaria</taxon>
        <taxon>Scolecida</taxon>
        <taxon>Capitellidae</taxon>
        <taxon>Capitella</taxon>
    </lineage>
</organism>
<dbReference type="PANTHER" id="PTHR42643">
    <property type="entry name" value="IONOTROPIC RECEPTOR 20A-RELATED"/>
    <property type="match status" value="1"/>
</dbReference>
<keyword evidence="2" id="KW-0813">Transport</keyword>
<dbReference type="InterPro" id="IPR018313">
    <property type="entry name" value="SBP_3_CS"/>
</dbReference>
<evidence type="ECO:0000313" key="17">
    <source>
        <dbReference type="EnsemblMetazoa" id="CapteP185470"/>
    </source>
</evidence>
<dbReference type="OMA" id="PLAHETY"/>
<dbReference type="OrthoDB" id="9997229at2759"/>
<evidence type="ECO:0000256" key="13">
    <source>
        <dbReference type="SAM" id="Phobius"/>
    </source>
</evidence>
<keyword evidence="11" id="KW-1071">Ligand-gated ion channel</keyword>
<keyword evidence="4 13" id="KW-0812">Transmembrane</keyword>
<evidence type="ECO:0008006" key="19">
    <source>
        <dbReference type="Google" id="ProtNLM"/>
    </source>
</evidence>
<reference evidence="16 18" key="2">
    <citation type="journal article" date="2013" name="Nature">
        <title>Insights into bilaterian evolution from three spiralian genomes.</title>
        <authorList>
            <person name="Simakov O."/>
            <person name="Marletaz F."/>
            <person name="Cho S.J."/>
            <person name="Edsinger-Gonzales E."/>
            <person name="Havlak P."/>
            <person name="Hellsten U."/>
            <person name="Kuo D.H."/>
            <person name="Larsson T."/>
            <person name="Lv J."/>
            <person name="Arendt D."/>
            <person name="Savage R."/>
            <person name="Osoegawa K."/>
            <person name="de Jong P."/>
            <person name="Grimwood J."/>
            <person name="Chapman J.A."/>
            <person name="Shapiro H."/>
            <person name="Aerts A."/>
            <person name="Otillar R.P."/>
            <person name="Terry A.Y."/>
            <person name="Boore J.L."/>
            <person name="Grigoriev I.V."/>
            <person name="Lindberg D.R."/>
            <person name="Seaver E.C."/>
            <person name="Weisblat D.A."/>
            <person name="Putnam N.H."/>
            <person name="Rokhsar D.S."/>
        </authorList>
    </citation>
    <scope>NUCLEOTIDE SEQUENCE</scope>
    <source>
        <strain evidence="16 18">I ESC-2004</strain>
    </source>
</reference>
<dbReference type="HOGENOM" id="CLU_421055_0_0_1"/>
<accession>R7VCD4</accession>
<dbReference type="AlphaFoldDB" id="R7VCD4"/>
<dbReference type="EMBL" id="AMQN01004286">
    <property type="status" value="NOT_ANNOTATED_CDS"/>
    <property type="molecule type" value="Genomic_DNA"/>
</dbReference>
<evidence type="ECO:0000256" key="9">
    <source>
        <dbReference type="ARBA" id="ARBA00023170"/>
    </source>
</evidence>
<keyword evidence="12" id="KW-0407">Ion channel</keyword>
<evidence type="ECO:0000256" key="3">
    <source>
        <dbReference type="ARBA" id="ARBA00022475"/>
    </source>
</evidence>
<dbReference type="EnsemblMetazoa" id="CapteT185470">
    <property type="protein sequence ID" value="CapteP185470"/>
    <property type="gene ID" value="CapteG185470"/>
</dbReference>
<dbReference type="STRING" id="283909.R7VCD4"/>
<keyword evidence="8 13" id="KW-0472">Membrane</keyword>
<dbReference type="EMBL" id="KB293112">
    <property type="protein sequence ID" value="ELU16508.1"/>
    <property type="molecule type" value="Genomic_DNA"/>
</dbReference>
<dbReference type="PANTHER" id="PTHR42643:SF24">
    <property type="entry name" value="IONOTROPIC RECEPTOR 60A"/>
    <property type="match status" value="1"/>
</dbReference>
<proteinExistence type="predicted"/>
<sequence length="651" mass="73957">MIDDAEPIEGKKIYISRCCVGSDQDSLVPPPNASVVLFDCSSASAHGVESPLKQTRFQSVHYNIFMRCDEQTSKRILRQACSVSFSPGIRWVVLGAYVTLNDLSPCRLHDTLISFHVDVEHTPQTFPNQTISDLDHLEFVACDRNCHCNNGDRDDVSLQTFARDFGEEFSGFRGAHLKVAMEETFPNQTISDLDHLEFVACDRNCHCNNGDRDDVSLQTFARDFGEEFSGFRGAHLKVAMEEYRPFVFKEQVGEDFVYRGIDVELINVLAEKLNFTYSVVPSVDGLWGGQDPNGTWDGMIGMLMRQEVDIAASGISMTLPRLKVVDFTYPHWTEPSAVAVKLRRHKWNYFVDPLQTSTWLLYLSLPLLLAAGLLAMDLIQTAQVGKRRWVLKARFNAYCFEFLRCICNQGYMFVGESIHSRCLQASLWFCVVVITAAYTSNLTASLTVPKVPWPFEDLRGLSEDSEYEVLLVRGTVQEEVFKEASNNIYRAIWDKVDQTTFEALSDVNEVFQFFLGSRSAFIADYSEVVMHVREQKDCVIEVLSETFNPTGISIALPKNAVYKKQFDKIILELQQSGILNVWYEQSVYPDQCSFRRQSSHMSPVTFSDVSYVFLYVFGGGLSVSFAFFLLEFLVQRFRSLSESAQTEPHQD</sequence>
<reference evidence="17" key="3">
    <citation type="submission" date="2015-06" db="UniProtKB">
        <authorList>
            <consortium name="EnsemblMetazoa"/>
        </authorList>
    </citation>
    <scope>IDENTIFICATION</scope>
</reference>
<evidence type="ECO:0000259" key="14">
    <source>
        <dbReference type="SMART" id="SM00079"/>
    </source>
</evidence>
<name>R7VCD4_CAPTE</name>
<feature type="transmembrane region" description="Helical" evidence="13">
    <location>
        <begin position="612"/>
        <end position="634"/>
    </location>
</feature>
<evidence type="ECO:0000256" key="11">
    <source>
        <dbReference type="ARBA" id="ARBA00023286"/>
    </source>
</evidence>